<dbReference type="EMBL" id="QMEB01000087">
    <property type="protein sequence ID" value="NMG20309.1"/>
    <property type="molecule type" value="Genomic_DNA"/>
</dbReference>
<reference evidence="1 2" key="1">
    <citation type="submission" date="2018-06" db="EMBL/GenBank/DDBJ databases">
        <title>Comparative genomics of Brasilonema spp. strains.</title>
        <authorList>
            <person name="Alvarenga D.O."/>
            <person name="Fiore M.F."/>
            <person name="Varani A.M."/>
        </authorList>
    </citation>
    <scope>NUCLEOTIDE SEQUENCE [LARGE SCALE GENOMIC DNA]</scope>
    <source>
        <strain evidence="1 2">SPC951</strain>
    </source>
</reference>
<gene>
    <name evidence="1" type="ORF">DP116_12900</name>
</gene>
<proteinExistence type="predicted"/>
<accession>A0ABX1P7C3</accession>
<evidence type="ECO:0000313" key="2">
    <source>
        <dbReference type="Proteomes" id="UP000718564"/>
    </source>
</evidence>
<organism evidence="1 2">
    <name type="scientific">Brasilonema bromeliae SPC951</name>
    <dbReference type="NCBI Taxonomy" id="385972"/>
    <lineage>
        <taxon>Bacteria</taxon>
        <taxon>Bacillati</taxon>
        <taxon>Cyanobacteriota</taxon>
        <taxon>Cyanophyceae</taxon>
        <taxon>Nostocales</taxon>
        <taxon>Scytonemataceae</taxon>
        <taxon>Brasilonema</taxon>
        <taxon>Bromeliae group (in: Brasilonema)</taxon>
    </lineage>
</organism>
<protein>
    <submittedName>
        <fullName evidence="1">Uncharacterized protein</fullName>
    </submittedName>
</protein>
<evidence type="ECO:0000313" key="1">
    <source>
        <dbReference type="EMBL" id="NMG20309.1"/>
    </source>
</evidence>
<sequence length="69" mass="7691">MQIREYLKSLMSDFHLGQSLPKIHAKPILQTIPASACAYGNKDCNAGLTRLPHHRKWLTILAQGDFSSA</sequence>
<name>A0ABX1P7C3_9CYAN</name>
<comment type="caution">
    <text evidence="1">The sequence shown here is derived from an EMBL/GenBank/DDBJ whole genome shotgun (WGS) entry which is preliminary data.</text>
</comment>
<keyword evidence="2" id="KW-1185">Reference proteome</keyword>
<dbReference type="Proteomes" id="UP000718564">
    <property type="component" value="Unassembled WGS sequence"/>
</dbReference>